<reference evidence="2 3" key="1">
    <citation type="submission" date="2024-01" db="EMBL/GenBank/DDBJ databases">
        <title>The genomes of 5 underutilized Papilionoideae crops provide insights into root nodulation and disease resistanc.</title>
        <authorList>
            <person name="Jiang F."/>
        </authorList>
    </citation>
    <scope>NUCLEOTIDE SEQUENCE [LARGE SCALE GENOMIC DNA]</scope>
    <source>
        <strain evidence="2">DUOXIRENSHENG_FW03</strain>
        <tissue evidence="2">Leaves</tissue>
    </source>
</reference>
<evidence type="ECO:0000313" key="3">
    <source>
        <dbReference type="Proteomes" id="UP001386955"/>
    </source>
</evidence>
<proteinExistence type="predicted"/>
<evidence type="ECO:0000256" key="1">
    <source>
        <dbReference type="SAM" id="SignalP"/>
    </source>
</evidence>
<sequence length="72" mass="8110">MSSYARSISILWMFMAFLLSANNAMAVSLYIEVTNSLPQNLVLNVICSNIDHAIHLMIPDTTIAWDFRDAFS</sequence>
<protein>
    <submittedName>
        <fullName evidence="2">Uncharacterized protein</fullName>
    </submittedName>
</protein>
<feature type="signal peptide" evidence="1">
    <location>
        <begin position="1"/>
        <end position="26"/>
    </location>
</feature>
<dbReference type="Proteomes" id="UP001386955">
    <property type="component" value="Unassembled WGS sequence"/>
</dbReference>
<comment type="caution">
    <text evidence="2">The sequence shown here is derived from an EMBL/GenBank/DDBJ whole genome shotgun (WGS) entry which is preliminary data.</text>
</comment>
<name>A0AAN9XJI0_PSOTE</name>
<dbReference type="EMBL" id="JAYMYS010000004">
    <property type="protein sequence ID" value="KAK7394770.1"/>
    <property type="molecule type" value="Genomic_DNA"/>
</dbReference>
<keyword evidence="1" id="KW-0732">Signal</keyword>
<feature type="chain" id="PRO_5042887145" evidence="1">
    <location>
        <begin position="27"/>
        <end position="72"/>
    </location>
</feature>
<gene>
    <name evidence="2" type="ORF">VNO78_15309</name>
</gene>
<evidence type="ECO:0000313" key="2">
    <source>
        <dbReference type="EMBL" id="KAK7394770.1"/>
    </source>
</evidence>
<organism evidence="2 3">
    <name type="scientific">Psophocarpus tetragonolobus</name>
    <name type="common">Winged bean</name>
    <name type="synonym">Dolichos tetragonolobus</name>
    <dbReference type="NCBI Taxonomy" id="3891"/>
    <lineage>
        <taxon>Eukaryota</taxon>
        <taxon>Viridiplantae</taxon>
        <taxon>Streptophyta</taxon>
        <taxon>Embryophyta</taxon>
        <taxon>Tracheophyta</taxon>
        <taxon>Spermatophyta</taxon>
        <taxon>Magnoliopsida</taxon>
        <taxon>eudicotyledons</taxon>
        <taxon>Gunneridae</taxon>
        <taxon>Pentapetalae</taxon>
        <taxon>rosids</taxon>
        <taxon>fabids</taxon>
        <taxon>Fabales</taxon>
        <taxon>Fabaceae</taxon>
        <taxon>Papilionoideae</taxon>
        <taxon>50 kb inversion clade</taxon>
        <taxon>NPAAA clade</taxon>
        <taxon>indigoferoid/millettioid clade</taxon>
        <taxon>Phaseoleae</taxon>
        <taxon>Psophocarpus</taxon>
    </lineage>
</organism>
<keyword evidence="3" id="KW-1185">Reference proteome</keyword>
<dbReference type="AlphaFoldDB" id="A0AAN9XJI0"/>
<accession>A0AAN9XJI0</accession>